<dbReference type="Proteomes" id="UP000690515">
    <property type="component" value="Unassembled WGS sequence"/>
</dbReference>
<dbReference type="PANTHER" id="PTHR38011:SF11">
    <property type="entry name" value="2,5-DIAMINO-6-RIBOSYLAMINO-4(3H)-PYRIMIDINONE 5'-PHOSPHATE REDUCTASE"/>
    <property type="match status" value="1"/>
</dbReference>
<dbReference type="RefSeq" id="WP_215821840.1">
    <property type="nucleotide sequence ID" value="NZ_JAGSOY010000088.1"/>
</dbReference>
<evidence type="ECO:0000313" key="3">
    <source>
        <dbReference type="Proteomes" id="UP000690515"/>
    </source>
</evidence>
<gene>
    <name evidence="2" type="ORF">KCG35_21075</name>
</gene>
<name>A0ABS5ZHZ7_9GAMM</name>
<protein>
    <submittedName>
        <fullName evidence="2">Dihydrofolate reductase</fullName>
    </submittedName>
</protein>
<dbReference type="InterPro" id="IPR050765">
    <property type="entry name" value="Riboflavin_Biosynth_HTPR"/>
</dbReference>
<sequence>MQISVFIATSLDGFIARKNGDIGWLEKAGDGDNTTDFGYEDFMSSVTCLVMGRKTFEKVLSFPEWPYEKKRVILLSHTLLSVPSELEGKVELYSGEISALVDRLKDEREQRVYIDGGVTIQAFLQAGLVDDITITRIPVIIGEGLPLFAQTGHDVSLTHIATRAYDNGFVQSTYRC</sequence>
<reference evidence="2 3" key="1">
    <citation type="submission" date="2021-04" db="EMBL/GenBank/DDBJ databases">
        <authorList>
            <person name="Pira H."/>
            <person name="Risdian C."/>
            <person name="Wink J."/>
        </authorList>
    </citation>
    <scope>NUCLEOTIDE SEQUENCE [LARGE SCALE GENOMIC DNA]</scope>
    <source>
        <strain evidence="2 3">WH53</strain>
    </source>
</reference>
<dbReference type="Gene3D" id="3.40.430.10">
    <property type="entry name" value="Dihydrofolate Reductase, subunit A"/>
    <property type="match status" value="1"/>
</dbReference>
<dbReference type="InterPro" id="IPR024072">
    <property type="entry name" value="DHFR-like_dom_sf"/>
</dbReference>
<dbReference type="Pfam" id="PF01872">
    <property type="entry name" value="RibD_C"/>
    <property type="match status" value="1"/>
</dbReference>
<dbReference type="InterPro" id="IPR002734">
    <property type="entry name" value="RibDG_C"/>
</dbReference>
<proteinExistence type="predicted"/>
<dbReference type="EMBL" id="JAGSOY010000088">
    <property type="protein sequence ID" value="MBU2713555.1"/>
    <property type="molecule type" value="Genomic_DNA"/>
</dbReference>
<feature type="domain" description="Bacterial bifunctional deaminase-reductase C-terminal" evidence="1">
    <location>
        <begin position="3"/>
        <end position="170"/>
    </location>
</feature>
<evidence type="ECO:0000259" key="1">
    <source>
        <dbReference type="Pfam" id="PF01872"/>
    </source>
</evidence>
<organism evidence="2 3">
    <name type="scientific">Zooshikella harenae</name>
    <dbReference type="NCBI Taxonomy" id="2827238"/>
    <lineage>
        <taxon>Bacteria</taxon>
        <taxon>Pseudomonadati</taxon>
        <taxon>Pseudomonadota</taxon>
        <taxon>Gammaproteobacteria</taxon>
        <taxon>Oceanospirillales</taxon>
        <taxon>Zooshikellaceae</taxon>
        <taxon>Zooshikella</taxon>
    </lineage>
</organism>
<comment type="caution">
    <text evidence="2">The sequence shown here is derived from an EMBL/GenBank/DDBJ whole genome shotgun (WGS) entry which is preliminary data.</text>
</comment>
<dbReference type="PANTHER" id="PTHR38011">
    <property type="entry name" value="DIHYDROFOLATE REDUCTASE FAMILY PROTEIN (AFU_ORTHOLOGUE AFUA_8G06820)"/>
    <property type="match status" value="1"/>
</dbReference>
<keyword evidence="3" id="KW-1185">Reference proteome</keyword>
<dbReference type="SUPFAM" id="SSF53597">
    <property type="entry name" value="Dihydrofolate reductase-like"/>
    <property type="match status" value="1"/>
</dbReference>
<accession>A0ABS5ZHZ7</accession>
<evidence type="ECO:0000313" key="2">
    <source>
        <dbReference type="EMBL" id="MBU2713555.1"/>
    </source>
</evidence>